<evidence type="ECO:0000256" key="2">
    <source>
        <dbReference type="ARBA" id="ARBA00022475"/>
    </source>
</evidence>
<reference evidence="8" key="1">
    <citation type="submission" date="2017-09" db="EMBL/GenBank/DDBJ databases">
        <authorList>
            <person name="Varghese N."/>
            <person name="Submissions S."/>
        </authorList>
    </citation>
    <scope>NUCLEOTIDE SEQUENCE [LARGE SCALE GENOMIC DNA]</scope>
    <source>
        <strain evidence="8">C7</strain>
    </source>
</reference>
<dbReference type="PANTHER" id="PTHR30086:SF20">
    <property type="entry name" value="ARGININE EXPORTER PROTEIN ARGO-RELATED"/>
    <property type="match status" value="1"/>
</dbReference>
<keyword evidence="3 6" id="KW-0812">Transmembrane</keyword>
<dbReference type="GO" id="GO:0015171">
    <property type="term" value="F:amino acid transmembrane transporter activity"/>
    <property type="evidence" value="ECO:0007669"/>
    <property type="project" value="TreeGrafter"/>
</dbReference>
<dbReference type="Pfam" id="PF01810">
    <property type="entry name" value="LysE"/>
    <property type="match status" value="1"/>
</dbReference>
<evidence type="ECO:0000256" key="3">
    <source>
        <dbReference type="ARBA" id="ARBA00022692"/>
    </source>
</evidence>
<protein>
    <submittedName>
        <fullName evidence="7">Threonine/homoserine/homoserine lactone efflux protein</fullName>
    </submittedName>
</protein>
<feature type="transmembrane region" description="Helical" evidence="6">
    <location>
        <begin position="181"/>
        <end position="200"/>
    </location>
</feature>
<sequence length="204" mass="21445">MLFETWLAFAIASAVLVAIPGPTVMLVVSFALGQGRRSAWATVPGVALGDLVAMVISLAGAGAVLAASATAFTVLKLAGAVYLIWLGYGLWRSTPKTLEAKPATGRRLFRDSFTVTVLNPKGIVFFIAFVPQFINTSAPLLPQTSILIATFVALGSLNALLWALAAGTMRDRLTSIRAQRMIGRVGGSFLILAGLVTALTRRVA</sequence>
<feature type="transmembrane region" description="Helical" evidence="6">
    <location>
        <begin position="71"/>
        <end position="91"/>
    </location>
</feature>
<evidence type="ECO:0000256" key="1">
    <source>
        <dbReference type="ARBA" id="ARBA00004651"/>
    </source>
</evidence>
<organism evidence="7 8">
    <name type="scientific">Pontivivens marinum</name>
    <dbReference type="NCBI Taxonomy" id="1690039"/>
    <lineage>
        <taxon>Bacteria</taxon>
        <taxon>Pseudomonadati</taxon>
        <taxon>Pseudomonadota</taxon>
        <taxon>Alphaproteobacteria</taxon>
        <taxon>Rhodobacterales</taxon>
        <taxon>Paracoccaceae</taxon>
        <taxon>Pontivivens</taxon>
    </lineage>
</organism>
<evidence type="ECO:0000256" key="6">
    <source>
        <dbReference type="SAM" id="Phobius"/>
    </source>
</evidence>
<dbReference type="OrthoDB" id="9804822at2"/>
<evidence type="ECO:0000256" key="5">
    <source>
        <dbReference type="ARBA" id="ARBA00023136"/>
    </source>
</evidence>
<evidence type="ECO:0000256" key="4">
    <source>
        <dbReference type="ARBA" id="ARBA00022989"/>
    </source>
</evidence>
<evidence type="ECO:0000313" key="7">
    <source>
        <dbReference type="EMBL" id="SOH92420.1"/>
    </source>
</evidence>
<feature type="transmembrane region" description="Helical" evidence="6">
    <location>
        <begin position="6"/>
        <end position="32"/>
    </location>
</feature>
<dbReference type="AlphaFoldDB" id="A0A2C9CMK8"/>
<dbReference type="PANTHER" id="PTHR30086">
    <property type="entry name" value="ARGININE EXPORTER PROTEIN ARGO"/>
    <property type="match status" value="1"/>
</dbReference>
<dbReference type="EMBL" id="OCTN01000001">
    <property type="protein sequence ID" value="SOH92420.1"/>
    <property type="molecule type" value="Genomic_DNA"/>
</dbReference>
<feature type="transmembrane region" description="Helical" evidence="6">
    <location>
        <begin position="146"/>
        <end position="169"/>
    </location>
</feature>
<name>A0A2C9CMK8_9RHOB</name>
<dbReference type="PIRSF" id="PIRSF006324">
    <property type="entry name" value="LeuE"/>
    <property type="match status" value="1"/>
</dbReference>
<dbReference type="Proteomes" id="UP000220034">
    <property type="component" value="Unassembled WGS sequence"/>
</dbReference>
<keyword evidence="4 6" id="KW-1133">Transmembrane helix</keyword>
<evidence type="ECO:0000313" key="8">
    <source>
        <dbReference type="Proteomes" id="UP000220034"/>
    </source>
</evidence>
<proteinExistence type="predicted"/>
<dbReference type="GO" id="GO:0005886">
    <property type="term" value="C:plasma membrane"/>
    <property type="evidence" value="ECO:0007669"/>
    <property type="project" value="UniProtKB-SubCell"/>
</dbReference>
<feature type="transmembrane region" description="Helical" evidence="6">
    <location>
        <begin position="39"/>
        <end position="65"/>
    </location>
</feature>
<accession>A0A2C9CMK8</accession>
<gene>
    <name evidence="7" type="ORF">SAMN06273572_101266</name>
</gene>
<keyword evidence="5 6" id="KW-0472">Membrane</keyword>
<keyword evidence="8" id="KW-1185">Reference proteome</keyword>
<dbReference type="RefSeq" id="WP_097928000.1">
    <property type="nucleotide sequence ID" value="NZ_OCTN01000001.1"/>
</dbReference>
<feature type="transmembrane region" description="Helical" evidence="6">
    <location>
        <begin position="112"/>
        <end position="134"/>
    </location>
</feature>
<dbReference type="InterPro" id="IPR001123">
    <property type="entry name" value="LeuE-type"/>
</dbReference>
<comment type="subcellular location">
    <subcellularLocation>
        <location evidence="1">Cell membrane</location>
        <topology evidence="1">Multi-pass membrane protein</topology>
    </subcellularLocation>
</comment>
<keyword evidence="2" id="KW-1003">Cell membrane</keyword>